<evidence type="ECO:0000256" key="2">
    <source>
        <dbReference type="ARBA" id="ARBA00001947"/>
    </source>
</evidence>
<dbReference type="Pfam" id="PF01433">
    <property type="entry name" value="Peptidase_M1"/>
    <property type="match status" value="1"/>
</dbReference>
<evidence type="ECO:0000256" key="3">
    <source>
        <dbReference type="ARBA" id="ARBA00010136"/>
    </source>
</evidence>
<evidence type="ECO:0000256" key="7">
    <source>
        <dbReference type="ARBA" id="ARBA00022670"/>
    </source>
</evidence>
<dbReference type="PRINTS" id="PR00756">
    <property type="entry name" value="ALADIPTASE"/>
</dbReference>
<evidence type="ECO:0000259" key="14">
    <source>
        <dbReference type="Pfam" id="PF01433"/>
    </source>
</evidence>
<dbReference type="Pfam" id="PF11838">
    <property type="entry name" value="ERAP1_C"/>
    <property type="match status" value="1"/>
</dbReference>
<dbReference type="GO" id="GO:0043171">
    <property type="term" value="P:peptide catabolic process"/>
    <property type="evidence" value="ECO:0007669"/>
    <property type="project" value="TreeGrafter"/>
</dbReference>
<evidence type="ECO:0000256" key="5">
    <source>
        <dbReference type="ARBA" id="ARBA00015611"/>
    </source>
</evidence>
<accession>A0A9D1GX58</accession>
<evidence type="ECO:0000256" key="6">
    <source>
        <dbReference type="ARBA" id="ARBA00022438"/>
    </source>
</evidence>
<feature type="domain" description="ERAP1-like C-terminal" evidence="15">
    <location>
        <begin position="551"/>
        <end position="828"/>
    </location>
</feature>
<dbReference type="GO" id="GO:0070006">
    <property type="term" value="F:metalloaminopeptidase activity"/>
    <property type="evidence" value="ECO:0007669"/>
    <property type="project" value="TreeGrafter"/>
</dbReference>
<comment type="caution">
    <text evidence="16">The sequence shown here is derived from an EMBL/GenBank/DDBJ whole genome shotgun (WGS) entry which is preliminary data.</text>
</comment>
<protein>
    <recommendedName>
        <fullName evidence="5">Aminopeptidase N</fullName>
        <ecNumber evidence="4">3.4.11.2</ecNumber>
    </recommendedName>
    <alternativeName>
        <fullName evidence="12">Alanine aminopeptidase</fullName>
    </alternativeName>
    <alternativeName>
        <fullName evidence="13">Lysyl aminopeptidase</fullName>
    </alternativeName>
</protein>
<dbReference type="InterPro" id="IPR024571">
    <property type="entry name" value="ERAP1-like_C_dom"/>
</dbReference>
<keyword evidence="7" id="KW-0645">Protease</keyword>
<organism evidence="16 17">
    <name type="scientific">Candidatus Avipropionibacterium avicola</name>
    <dbReference type="NCBI Taxonomy" id="2840701"/>
    <lineage>
        <taxon>Bacteria</taxon>
        <taxon>Bacillati</taxon>
        <taxon>Actinomycetota</taxon>
        <taxon>Actinomycetes</taxon>
        <taxon>Propionibacteriales</taxon>
        <taxon>Propionibacteriaceae</taxon>
        <taxon>Propionibacteriaceae incertae sedis</taxon>
        <taxon>Candidatus Avipropionibacterium</taxon>
    </lineage>
</organism>
<keyword evidence="10" id="KW-0862">Zinc</keyword>
<reference evidence="16" key="1">
    <citation type="submission" date="2020-10" db="EMBL/GenBank/DDBJ databases">
        <authorList>
            <person name="Gilroy R."/>
        </authorList>
    </citation>
    <scope>NUCLEOTIDE SEQUENCE</scope>
    <source>
        <strain evidence="16">ChiGjej1B1-24693</strain>
    </source>
</reference>
<evidence type="ECO:0000313" key="17">
    <source>
        <dbReference type="Proteomes" id="UP000886842"/>
    </source>
</evidence>
<keyword evidence="8" id="KW-0479">Metal-binding</keyword>
<evidence type="ECO:0000256" key="10">
    <source>
        <dbReference type="ARBA" id="ARBA00022833"/>
    </source>
</evidence>
<sequence length="837" mass="91178">MATLTRAEAAARAALIRVVDTSVELDLVEPIDTFTSVSVLTVEVAEPGGDTFLDLQAVAVESVRLDGAAVDTASWRDGRLPLTLGPGRHELRVVATMAYSNAGEGLHRHVTADGQRYLYAMSFLDKAPAWFACFDQPDLKSPYTLVARTPADWLVRGNGPAESLSDGETVRTWLLHQPVPISTYVVTLVAGPYVEVTAEHDGIALGLLARAELADELAEQSEDILAVTTACFDGYHALFGHRYPFGEYHQAFVPDFNAGAMENPGCVTFREQYLHRGRATRAELGKRASTIAHEMAHQWFGDLVTMRWWDDLWLNESFAEYMAQVMCERVTPYDRWIDFGATRKQWGMVADQSSSSHPVAGNGTDDAAAALQQFDGISYAKGAAVLRQLVLHIGEDVFLTGLRDYFTRYGRGNADFADLLQCWADAGADDIEQWSQAWLRTQGVDQLRAEGDGDTVTVHRIPAADPAHRAHIATVARIADDGAVVAEQAYRLEGDRVDVDLRGHDAAPGQDDLQQAGLLVPDAHDQTWARIDLPWPEDPSLAPSGVLADPSRIADPRTRVVIGSALRDAVRHARVPSSTAAEVLLGWLSRETVVDLFAPLGGFLVGELCGPYCPPAVRSARRGVAHDGFGDTIARAEPGGDLQLTAFRLAVATLDDVVTGERWLAGELPDPLELDRELEWALVTRLTSLDGDLGRVEAALGRDDSSSARIHAARARAAVPTRQAKQRAFEILTTDGPASAYEVYATAEGFYLPHQHELTADFVEPWFDRIGATGQFRDGWALGRVVSLSFPATHVDDLTISRAEALEADPDTSGPIRRAVADCLDELRTARRSLQLG</sequence>
<dbReference type="PANTHER" id="PTHR11533">
    <property type="entry name" value="PROTEASE M1 ZINC METALLOPROTEASE"/>
    <property type="match status" value="1"/>
</dbReference>
<dbReference type="AlphaFoldDB" id="A0A9D1GX58"/>
<dbReference type="InterPro" id="IPR014782">
    <property type="entry name" value="Peptidase_M1_dom"/>
</dbReference>
<dbReference type="GO" id="GO:0005737">
    <property type="term" value="C:cytoplasm"/>
    <property type="evidence" value="ECO:0007669"/>
    <property type="project" value="TreeGrafter"/>
</dbReference>
<comment type="catalytic activity">
    <reaction evidence="1">
        <text>Release of an N-terminal amino acid, Xaa-|-Yaa- from a peptide, amide or arylamide. Xaa is preferably Ala, but may be most amino acids including Pro (slow action). When a terminal hydrophobic residue is followed by a prolyl residue, the two may be released as an intact Xaa-Pro dipeptide.</text>
        <dbReference type="EC" id="3.4.11.2"/>
    </reaction>
</comment>
<dbReference type="GO" id="GO:0008270">
    <property type="term" value="F:zinc ion binding"/>
    <property type="evidence" value="ECO:0007669"/>
    <property type="project" value="InterPro"/>
</dbReference>
<dbReference type="GO" id="GO:0006508">
    <property type="term" value="P:proteolysis"/>
    <property type="evidence" value="ECO:0007669"/>
    <property type="project" value="UniProtKB-KW"/>
</dbReference>
<dbReference type="GO" id="GO:0005615">
    <property type="term" value="C:extracellular space"/>
    <property type="evidence" value="ECO:0007669"/>
    <property type="project" value="TreeGrafter"/>
</dbReference>
<evidence type="ECO:0000256" key="9">
    <source>
        <dbReference type="ARBA" id="ARBA00022801"/>
    </source>
</evidence>
<dbReference type="Gene3D" id="2.60.40.1730">
    <property type="entry name" value="tricorn interacting facor f3 domain"/>
    <property type="match status" value="1"/>
</dbReference>
<dbReference type="CDD" id="cd09602">
    <property type="entry name" value="M1_APN"/>
    <property type="match status" value="1"/>
</dbReference>
<evidence type="ECO:0000259" key="15">
    <source>
        <dbReference type="Pfam" id="PF11838"/>
    </source>
</evidence>
<evidence type="ECO:0000256" key="4">
    <source>
        <dbReference type="ARBA" id="ARBA00012564"/>
    </source>
</evidence>
<dbReference type="InterPro" id="IPR001930">
    <property type="entry name" value="Peptidase_M1"/>
</dbReference>
<dbReference type="EC" id="3.4.11.2" evidence="4"/>
<dbReference type="SUPFAM" id="SSF55486">
    <property type="entry name" value="Metalloproteases ('zincins'), catalytic domain"/>
    <property type="match status" value="1"/>
</dbReference>
<name>A0A9D1GX58_9ACTN</name>
<evidence type="ECO:0000313" key="16">
    <source>
        <dbReference type="EMBL" id="HIT75219.1"/>
    </source>
</evidence>
<evidence type="ECO:0000256" key="1">
    <source>
        <dbReference type="ARBA" id="ARBA00000098"/>
    </source>
</evidence>
<dbReference type="Gene3D" id="1.10.390.10">
    <property type="entry name" value="Neutral Protease Domain 2"/>
    <property type="match status" value="1"/>
</dbReference>
<dbReference type="PANTHER" id="PTHR11533:SF174">
    <property type="entry name" value="PUROMYCIN-SENSITIVE AMINOPEPTIDASE-RELATED"/>
    <property type="match status" value="1"/>
</dbReference>
<keyword evidence="11" id="KW-0482">Metalloprotease</keyword>
<dbReference type="GO" id="GO:0016020">
    <property type="term" value="C:membrane"/>
    <property type="evidence" value="ECO:0007669"/>
    <property type="project" value="TreeGrafter"/>
</dbReference>
<proteinExistence type="inferred from homology"/>
<dbReference type="InterPro" id="IPR012778">
    <property type="entry name" value="Pept_M1_aminopeptidase"/>
</dbReference>
<dbReference type="SUPFAM" id="SSF63737">
    <property type="entry name" value="Leukotriene A4 hydrolase N-terminal domain"/>
    <property type="match status" value="1"/>
</dbReference>
<keyword evidence="6 16" id="KW-0031">Aminopeptidase</keyword>
<dbReference type="InterPro" id="IPR027268">
    <property type="entry name" value="Peptidase_M4/M1_CTD_sf"/>
</dbReference>
<reference evidence="16" key="2">
    <citation type="journal article" date="2021" name="PeerJ">
        <title>Extensive microbial diversity within the chicken gut microbiome revealed by metagenomics and culture.</title>
        <authorList>
            <person name="Gilroy R."/>
            <person name="Ravi A."/>
            <person name="Getino M."/>
            <person name="Pursley I."/>
            <person name="Horton D.L."/>
            <person name="Alikhan N.F."/>
            <person name="Baker D."/>
            <person name="Gharbi K."/>
            <person name="Hall N."/>
            <person name="Watson M."/>
            <person name="Adriaenssens E.M."/>
            <person name="Foster-Nyarko E."/>
            <person name="Jarju S."/>
            <person name="Secka A."/>
            <person name="Antonio M."/>
            <person name="Oren A."/>
            <person name="Chaudhuri R.R."/>
            <person name="La Ragione R."/>
            <person name="Hildebrand F."/>
            <person name="Pallen M.J."/>
        </authorList>
    </citation>
    <scope>NUCLEOTIDE SEQUENCE</scope>
    <source>
        <strain evidence="16">ChiGjej1B1-24693</strain>
    </source>
</reference>
<evidence type="ECO:0000256" key="12">
    <source>
        <dbReference type="ARBA" id="ARBA00029811"/>
    </source>
</evidence>
<keyword evidence="9 16" id="KW-0378">Hydrolase</keyword>
<evidence type="ECO:0000256" key="13">
    <source>
        <dbReference type="ARBA" id="ARBA00031533"/>
    </source>
</evidence>
<comment type="cofactor">
    <cofactor evidence="2">
        <name>Zn(2+)</name>
        <dbReference type="ChEBI" id="CHEBI:29105"/>
    </cofactor>
</comment>
<dbReference type="InterPro" id="IPR050344">
    <property type="entry name" value="Peptidase_M1_aminopeptidases"/>
</dbReference>
<dbReference type="InterPro" id="IPR042097">
    <property type="entry name" value="Aminopeptidase_N-like_N_sf"/>
</dbReference>
<gene>
    <name evidence="16" type="primary">pepN</name>
    <name evidence="16" type="ORF">IAA98_06520</name>
</gene>
<dbReference type="EMBL" id="DVLP01000200">
    <property type="protein sequence ID" value="HIT75219.1"/>
    <property type="molecule type" value="Genomic_DNA"/>
</dbReference>
<feature type="domain" description="Peptidase M1 membrane alanine aminopeptidase" evidence="14">
    <location>
        <begin position="226"/>
        <end position="438"/>
    </location>
</feature>
<evidence type="ECO:0000256" key="8">
    <source>
        <dbReference type="ARBA" id="ARBA00022723"/>
    </source>
</evidence>
<dbReference type="Proteomes" id="UP000886842">
    <property type="component" value="Unassembled WGS sequence"/>
</dbReference>
<dbReference type="GO" id="GO:0042277">
    <property type="term" value="F:peptide binding"/>
    <property type="evidence" value="ECO:0007669"/>
    <property type="project" value="TreeGrafter"/>
</dbReference>
<dbReference type="GO" id="GO:0016285">
    <property type="term" value="F:alanyl aminopeptidase activity"/>
    <property type="evidence" value="ECO:0007669"/>
    <property type="project" value="UniProtKB-EC"/>
</dbReference>
<dbReference type="NCBIfam" id="TIGR02412">
    <property type="entry name" value="pepN_strep_liv"/>
    <property type="match status" value="1"/>
</dbReference>
<evidence type="ECO:0000256" key="11">
    <source>
        <dbReference type="ARBA" id="ARBA00023049"/>
    </source>
</evidence>
<comment type="similarity">
    <text evidence="3">Belongs to the peptidase M1 family.</text>
</comment>